<accession>A0A6C0D8P6</accession>
<dbReference type="AlphaFoldDB" id="A0A6C0D8P6"/>
<dbReference type="EMBL" id="MN739552">
    <property type="protein sequence ID" value="QHT12887.1"/>
    <property type="molecule type" value="Genomic_DNA"/>
</dbReference>
<protein>
    <submittedName>
        <fullName evidence="1">Uncharacterized protein</fullName>
    </submittedName>
</protein>
<organism evidence="1">
    <name type="scientific">viral metagenome</name>
    <dbReference type="NCBI Taxonomy" id="1070528"/>
    <lineage>
        <taxon>unclassified sequences</taxon>
        <taxon>metagenomes</taxon>
        <taxon>organismal metagenomes</taxon>
    </lineage>
</organism>
<name>A0A6C0D8P6_9ZZZZ</name>
<proteinExistence type="predicted"/>
<reference evidence="1" key="1">
    <citation type="journal article" date="2020" name="Nature">
        <title>Giant virus diversity and host interactions through global metagenomics.</title>
        <authorList>
            <person name="Schulz F."/>
            <person name="Roux S."/>
            <person name="Paez-Espino D."/>
            <person name="Jungbluth S."/>
            <person name="Walsh D.A."/>
            <person name="Denef V.J."/>
            <person name="McMahon K.D."/>
            <person name="Konstantinidis K.T."/>
            <person name="Eloe-Fadrosh E.A."/>
            <person name="Kyrpides N.C."/>
            <person name="Woyke T."/>
        </authorList>
    </citation>
    <scope>NUCLEOTIDE SEQUENCE</scope>
    <source>
        <strain evidence="1">GVMAG-M-3300023174-130</strain>
    </source>
</reference>
<evidence type="ECO:0000313" key="1">
    <source>
        <dbReference type="EMBL" id="QHT12887.1"/>
    </source>
</evidence>
<sequence>MNSFLQNVLSTEDINYLKQLPEVLEAKTKLDSYTSYGKVYFSVVLTDSIRIALETHFGLNLSNVNTIPMRWIKGDTLPHIDTGISKFERTHLVYLNNCPGEFLVDNKEYPILENTGYVFNEGISHETLNTELVPRLMIGPMSEQAFAVGSNRVSYYPSLVDALNNTNLLGELVTSYPIPFIVGDVDSGTNGGYTRWMIASASGSSNPSIVYNNGDTLINDGVYNLYPSSAPCFLEGTHILCQENGEDTYLPIEKMRPGTLVKTSLDGYKKVDMIGKRPIHNTGTDERSQTRIYKCSPTNYPELNGDLFITGGHSILVDVLSDKEREETIKQIGKIYVTSDKYRLIAAIDERTEPWKSEGTYNIWHIALENDDYFSNYGIYANGLLVESCSKRYLKELSNMTIIE</sequence>